<gene>
    <name evidence="1" type="ORF">GOODEAATRI_018003</name>
</gene>
<accession>A0ABV0NL54</accession>
<evidence type="ECO:0000313" key="1">
    <source>
        <dbReference type="EMBL" id="MEQ2172134.1"/>
    </source>
</evidence>
<dbReference type="Proteomes" id="UP001476798">
    <property type="component" value="Unassembled WGS sequence"/>
</dbReference>
<name>A0ABV0NL54_9TELE</name>
<reference evidence="1 2" key="1">
    <citation type="submission" date="2021-06" db="EMBL/GenBank/DDBJ databases">
        <authorList>
            <person name="Palmer J.M."/>
        </authorList>
    </citation>
    <scope>NUCLEOTIDE SEQUENCE [LARGE SCALE GENOMIC DNA]</scope>
    <source>
        <strain evidence="1 2">GA_2019</strain>
        <tissue evidence="1">Muscle</tissue>
    </source>
</reference>
<organism evidence="1 2">
    <name type="scientific">Goodea atripinnis</name>
    <dbReference type="NCBI Taxonomy" id="208336"/>
    <lineage>
        <taxon>Eukaryota</taxon>
        <taxon>Metazoa</taxon>
        <taxon>Chordata</taxon>
        <taxon>Craniata</taxon>
        <taxon>Vertebrata</taxon>
        <taxon>Euteleostomi</taxon>
        <taxon>Actinopterygii</taxon>
        <taxon>Neopterygii</taxon>
        <taxon>Teleostei</taxon>
        <taxon>Neoteleostei</taxon>
        <taxon>Acanthomorphata</taxon>
        <taxon>Ovalentaria</taxon>
        <taxon>Atherinomorphae</taxon>
        <taxon>Cyprinodontiformes</taxon>
        <taxon>Goodeidae</taxon>
        <taxon>Goodea</taxon>
    </lineage>
</organism>
<sequence>MASKDLSLVLIELQDNSPCKMVHFGSSSSFSRVLLQLFKVLCVKAILFLPVLSPCASWEMQFPRPHTPPLWLNLELTLVTWYTPNRRPESTRTVPAEPHCLTGLVLGRASWERRNVRYRFRCDSTGRSESQF</sequence>
<protein>
    <submittedName>
        <fullName evidence="1">Uncharacterized protein</fullName>
    </submittedName>
</protein>
<proteinExistence type="predicted"/>
<comment type="caution">
    <text evidence="1">The sequence shown here is derived from an EMBL/GenBank/DDBJ whole genome shotgun (WGS) entry which is preliminary data.</text>
</comment>
<dbReference type="EMBL" id="JAHRIO010041483">
    <property type="protein sequence ID" value="MEQ2172134.1"/>
    <property type="molecule type" value="Genomic_DNA"/>
</dbReference>
<evidence type="ECO:0000313" key="2">
    <source>
        <dbReference type="Proteomes" id="UP001476798"/>
    </source>
</evidence>
<keyword evidence="2" id="KW-1185">Reference proteome</keyword>